<accession>A0A2M8L220</accession>
<dbReference type="AlphaFoldDB" id="A0A2M8L220"/>
<proteinExistence type="predicted"/>
<organism evidence="1 2">
    <name type="scientific">Candidatus Shapirobacteria bacterium CG10_big_fil_rev_8_21_14_0_10_36_6</name>
    <dbReference type="NCBI Taxonomy" id="1974886"/>
    <lineage>
        <taxon>Bacteria</taxon>
        <taxon>Candidatus Shapironibacteriota</taxon>
    </lineage>
</organism>
<evidence type="ECO:0000313" key="2">
    <source>
        <dbReference type="Proteomes" id="UP000229766"/>
    </source>
</evidence>
<protein>
    <submittedName>
        <fullName evidence="1">Uncharacterized protein</fullName>
    </submittedName>
</protein>
<gene>
    <name evidence="1" type="ORF">COU93_01370</name>
</gene>
<evidence type="ECO:0000313" key="1">
    <source>
        <dbReference type="EMBL" id="PJE66960.1"/>
    </source>
</evidence>
<dbReference type="EMBL" id="PFEI01000077">
    <property type="protein sequence ID" value="PJE66960.1"/>
    <property type="molecule type" value="Genomic_DNA"/>
</dbReference>
<sequence length="252" mass="28630">FPRLRVMLNEGIDDRSSLVWKMRENLAQLLRPWLGNVSDTLAEHSMLHDFDEKSASEHTRRPISGWHSEGAGEKFELADNLGMNRLADNTQQQISELLTQTFREVVSDSERDKLNPGFFNKDQAAEFAAKWWERQKGTQSISEESLSKVIAGLLTAEATKKEGWTLQDIYNITEIIECSKGPNQRYLSGRMVGYQYAQLAEAIAIPLNEHVADASQPGRTEILEIVLSRLKDNPDGSIYGYERWFKKANGVK</sequence>
<comment type="caution">
    <text evidence="1">The sequence shown here is derived from an EMBL/GenBank/DDBJ whole genome shotgun (WGS) entry which is preliminary data.</text>
</comment>
<dbReference type="Proteomes" id="UP000229766">
    <property type="component" value="Unassembled WGS sequence"/>
</dbReference>
<reference evidence="2" key="1">
    <citation type="submission" date="2017-09" db="EMBL/GenBank/DDBJ databases">
        <title>Depth-based differentiation of microbial function through sediment-hosted aquifers and enrichment of novel symbionts in the deep terrestrial subsurface.</title>
        <authorList>
            <person name="Probst A.J."/>
            <person name="Ladd B."/>
            <person name="Jarett J.K."/>
            <person name="Geller-Mcgrath D.E."/>
            <person name="Sieber C.M.K."/>
            <person name="Emerson J.B."/>
            <person name="Anantharaman K."/>
            <person name="Thomas B.C."/>
            <person name="Malmstrom R."/>
            <person name="Stieglmeier M."/>
            <person name="Klingl A."/>
            <person name="Woyke T."/>
            <person name="Ryan C.M."/>
            <person name="Banfield J.F."/>
        </authorList>
    </citation>
    <scope>NUCLEOTIDE SEQUENCE [LARGE SCALE GENOMIC DNA]</scope>
</reference>
<feature type="non-terminal residue" evidence="1">
    <location>
        <position position="1"/>
    </location>
</feature>
<name>A0A2M8L220_9BACT</name>